<comment type="caution">
    <text evidence="1">The sequence shown here is derived from an EMBL/GenBank/DDBJ whole genome shotgun (WGS) entry which is preliminary data.</text>
</comment>
<gene>
    <name evidence="1" type="ORF">GALL_434080</name>
</gene>
<protein>
    <submittedName>
        <fullName evidence="1">Uncharacterized protein</fullName>
    </submittedName>
</protein>
<reference evidence="1" key="1">
    <citation type="submission" date="2016-10" db="EMBL/GenBank/DDBJ databases">
        <title>Sequence of Gallionella enrichment culture.</title>
        <authorList>
            <person name="Poehlein A."/>
            <person name="Muehling M."/>
            <person name="Daniel R."/>
        </authorList>
    </citation>
    <scope>NUCLEOTIDE SEQUENCE</scope>
</reference>
<sequence length="75" mass="8395">MDTQLGFDLEAVRQHRKGFDKSPREYPVPGKNILEGLTENRRQKAGQKSISGTVTWSIGGRSLIDAEAHHHVQTI</sequence>
<proteinExistence type="predicted"/>
<accession>A0A1J5PTJ0</accession>
<evidence type="ECO:0000313" key="1">
    <source>
        <dbReference type="EMBL" id="OIQ74934.1"/>
    </source>
</evidence>
<organism evidence="1">
    <name type="scientific">mine drainage metagenome</name>
    <dbReference type="NCBI Taxonomy" id="410659"/>
    <lineage>
        <taxon>unclassified sequences</taxon>
        <taxon>metagenomes</taxon>
        <taxon>ecological metagenomes</taxon>
    </lineage>
</organism>
<name>A0A1J5PTJ0_9ZZZZ</name>
<dbReference type="EMBL" id="MLJW01002334">
    <property type="protein sequence ID" value="OIQ74934.1"/>
    <property type="molecule type" value="Genomic_DNA"/>
</dbReference>
<dbReference type="AlphaFoldDB" id="A0A1J5PTJ0"/>